<dbReference type="GO" id="GO:0016829">
    <property type="term" value="F:lyase activity"/>
    <property type="evidence" value="ECO:0007669"/>
    <property type="project" value="UniProtKB-KW"/>
</dbReference>
<evidence type="ECO:0000313" key="3">
    <source>
        <dbReference type="Proteomes" id="UP000184097"/>
    </source>
</evidence>
<dbReference type="Gene3D" id="3.10.180.10">
    <property type="entry name" value="2,3-Dihydroxybiphenyl 1,2-Dioxygenase, domain 1"/>
    <property type="match status" value="1"/>
</dbReference>
<gene>
    <name evidence="2" type="ORF">SAMN02745247_00127</name>
</gene>
<dbReference type="InterPro" id="IPR051332">
    <property type="entry name" value="Fosfomycin_Res_Enzymes"/>
</dbReference>
<dbReference type="AlphaFoldDB" id="A0A1M7RQP9"/>
<evidence type="ECO:0000259" key="1">
    <source>
        <dbReference type="PROSITE" id="PS51819"/>
    </source>
</evidence>
<feature type="domain" description="VOC" evidence="1">
    <location>
        <begin position="2"/>
        <end position="127"/>
    </location>
</feature>
<dbReference type="Pfam" id="PF00903">
    <property type="entry name" value="Glyoxalase"/>
    <property type="match status" value="1"/>
</dbReference>
<dbReference type="PROSITE" id="PS51819">
    <property type="entry name" value="VOC"/>
    <property type="match status" value="1"/>
</dbReference>
<keyword evidence="2" id="KW-0456">Lyase</keyword>
<sequence>MRIEHIAMYVKDLEKARDFFVSFLGGRSNDGYHNVKTGFRSYFISFDDGARLEIMNKPELADPEKELNRTGLIHIAFSVGSKERVDELTKTLESAGYQVVSGPRTTGDGYYESCVVVIEGNQIEITV</sequence>
<dbReference type="PANTHER" id="PTHR36113:SF1">
    <property type="entry name" value="GLYOXALASE_BLEOMYCIN RESISTANCE PROTEIN_DIOXYGENASE"/>
    <property type="match status" value="1"/>
</dbReference>
<accession>A0A1M7RQP9</accession>
<proteinExistence type="predicted"/>
<dbReference type="PANTHER" id="PTHR36113">
    <property type="entry name" value="LYASE, PUTATIVE-RELATED-RELATED"/>
    <property type="match status" value="1"/>
</dbReference>
<dbReference type="InterPro" id="IPR037523">
    <property type="entry name" value="VOC_core"/>
</dbReference>
<reference evidence="2 3" key="1">
    <citation type="submission" date="2016-12" db="EMBL/GenBank/DDBJ databases">
        <authorList>
            <person name="Song W.-J."/>
            <person name="Kurnit D.M."/>
        </authorList>
    </citation>
    <scope>NUCLEOTIDE SEQUENCE [LARGE SCALE GENOMIC DNA]</scope>
    <source>
        <strain evidence="2 3">DSM 14810</strain>
    </source>
</reference>
<dbReference type="EMBL" id="FRDH01000003">
    <property type="protein sequence ID" value="SHN48687.1"/>
    <property type="molecule type" value="Genomic_DNA"/>
</dbReference>
<dbReference type="Proteomes" id="UP000184097">
    <property type="component" value="Unassembled WGS sequence"/>
</dbReference>
<dbReference type="CDD" id="cd07241">
    <property type="entry name" value="VOC_BsYyaH"/>
    <property type="match status" value="1"/>
</dbReference>
<name>A0A1M7RQP9_9FIRM</name>
<dbReference type="RefSeq" id="WP_072700156.1">
    <property type="nucleotide sequence ID" value="NZ_FRDH01000003.1"/>
</dbReference>
<evidence type="ECO:0000313" key="2">
    <source>
        <dbReference type="EMBL" id="SHN48687.1"/>
    </source>
</evidence>
<dbReference type="SUPFAM" id="SSF54593">
    <property type="entry name" value="Glyoxalase/Bleomycin resistance protein/Dihydroxybiphenyl dioxygenase"/>
    <property type="match status" value="1"/>
</dbReference>
<dbReference type="InterPro" id="IPR004360">
    <property type="entry name" value="Glyas_Fos-R_dOase_dom"/>
</dbReference>
<organism evidence="2 3">
    <name type="scientific">Butyrivibrio hungatei DSM 14810</name>
    <dbReference type="NCBI Taxonomy" id="1121132"/>
    <lineage>
        <taxon>Bacteria</taxon>
        <taxon>Bacillati</taxon>
        <taxon>Bacillota</taxon>
        <taxon>Clostridia</taxon>
        <taxon>Lachnospirales</taxon>
        <taxon>Lachnospiraceae</taxon>
        <taxon>Butyrivibrio</taxon>
    </lineage>
</organism>
<dbReference type="InterPro" id="IPR029068">
    <property type="entry name" value="Glyas_Bleomycin-R_OHBP_Dase"/>
</dbReference>
<protein>
    <submittedName>
        <fullName evidence="2">Lactoylglutathione lyase</fullName>
    </submittedName>
</protein>